<sequence>MRMYDIIAKKRDGIELTTEEIQFFISGYTDGSIPDYQASALLMAIFLQKMNTRETVDLTYAMMNSGDTIDLSNINGIKVDKHSTGGVGDTTTLILGPLVASCGVPVAKMSGRGLGHTGGTLDKLESIDGFHIELTTEEFIENVNTHKIAVVGQTSNIAPADKKLYALRDVTATVDNISLIAASVMSKKLAAGSDAIVLDVKCGSGAFVKDINGAVELSTAMVNIGNGMKRNTIAIITDMEQPLGYAVGNALEVKEAIDTLNNIGPKDLTDLVVTLASNMVYLGEGASSVEEAKKLVLENLSNGKALTKFKEFIECQGGNVEVIDDISKLPDAKIIVQIKSPEDGYVKSIKSDDIGIAAMVLGAGRETKDDILDLGAGIMLKKKVGDKVTKGDVIAVLYANKEEKIEDSKRRLLNAYTFTSEFVESRKLILGLVKDDKVELF</sequence>
<evidence type="ECO:0000256" key="12">
    <source>
        <dbReference type="ARBA" id="ARBA00048525"/>
    </source>
</evidence>
<comment type="catalytic activity">
    <reaction evidence="1">
        <text>2'-deoxyuridine + phosphate = 2-deoxy-alpha-D-ribose 1-phosphate + uracil</text>
        <dbReference type="Rhea" id="RHEA:22824"/>
        <dbReference type="ChEBI" id="CHEBI:16450"/>
        <dbReference type="ChEBI" id="CHEBI:17568"/>
        <dbReference type="ChEBI" id="CHEBI:43474"/>
        <dbReference type="ChEBI" id="CHEBI:57259"/>
        <dbReference type="EC" id="2.4.2.2"/>
    </reaction>
</comment>
<name>A0AAU9ELS9_9FIRM</name>
<organism evidence="14 15">
    <name type="scientific">Helicovermis profundi</name>
    <dbReference type="NCBI Taxonomy" id="3065157"/>
    <lineage>
        <taxon>Bacteria</taxon>
        <taxon>Bacillati</taxon>
        <taxon>Bacillota</taxon>
        <taxon>Clostridia</taxon>
        <taxon>Helicovermis</taxon>
    </lineage>
</organism>
<dbReference type="SMART" id="SM00941">
    <property type="entry name" value="PYNP_C"/>
    <property type="match status" value="1"/>
</dbReference>
<evidence type="ECO:0000256" key="9">
    <source>
        <dbReference type="ARBA" id="ARBA00022679"/>
    </source>
</evidence>
<dbReference type="SUPFAM" id="SSF52418">
    <property type="entry name" value="Nucleoside phosphorylase/phosphoribosyltransferase catalytic domain"/>
    <property type="match status" value="1"/>
</dbReference>
<dbReference type="InterPro" id="IPR036320">
    <property type="entry name" value="Glycosyl_Trfase_fam3_N_dom_sf"/>
</dbReference>
<dbReference type="InterPro" id="IPR018090">
    <property type="entry name" value="Pyrmidine_PPas_bac/euk"/>
</dbReference>
<dbReference type="InterPro" id="IPR000053">
    <property type="entry name" value="Thymidine/pyrmidine_PPase"/>
</dbReference>
<dbReference type="SUPFAM" id="SSF54680">
    <property type="entry name" value="Pyrimidine nucleoside phosphorylase C-terminal domain"/>
    <property type="match status" value="1"/>
</dbReference>
<dbReference type="InterPro" id="IPR035902">
    <property type="entry name" value="Nuc_phospho_transferase"/>
</dbReference>
<keyword evidence="10" id="KW-0479">Metal-binding</keyword>
<dbReference type="PANTHER" id="PTHR10515:SF0">
    <property type="entry name" value="THYMIDINE PHOSPHORYLASE"/>
    <property type="match status" value="1"/>
</dbReference>
<keyword evidence="15" id="KW-1185">Reference proteome</keyword>
<comment type="function">
    <text evidence="3">Catalyzes phosphorolysis of the pyrimidine nucleosides uridine, thymidine and 2'-deoxyuridine with the formation of the corresponding pyrimidine base and ribose-1-phosphate.</text>
</comment>
<dbReference type="InterPro" id="IPR003016">
    <property type="entry name" value="2-oxoA_DH_lipoyl-BS"/>
</dbReference>
<evidence type="ECO:0000313" key="15">
    <source>
        <dbReference type="Proteomes" id="UP001321786"/>
    </source>
</evidence>
<evidence type="ECO:0000256" key="2">
    <source>
        <dbReference type="ARBA" id="ARBA00001958"/>
    </source>
</evidence>
<evidence type="ECO:0000256" key="6">
    <source>
        <dbReference type="ARBA" id="ARBA00011889"/>
    </source>
</evidence>
<dbReference type="GO" id="GO:0046872">
    <property type="term" value="F:metal ion binding"/>
    <property type="evidence" value="ECO:0007669"/>
    <property type="project" value="UniProtKB-KW"/>
</dbReference>
<proteinExistence type="inferred from homology"/>
<keyword evidence="9" id="KW-0808">Transferase</keyword>
<reference evidence="14 15" key="1">
    <citation type="submission" date="2023-08" db="EMBL/GenBank/DDBJ databases">
        <title>Helicovermis profunda gen. nov., sp. nov., a novel mesophilic, fermentative bacterium within the Bacillota from a deep-sea hydrothermal vent chimney.</title>
        <authorList>
            <person name="Miyazaki U."/>
            <person name="Mizutani D."/>
            <person name="Hashimoto Y."/>
            <person name="Tame A."/>
            <person name="Sawayama S."/>
            <person name="Miyazaki J."/>
            <person name="Takai K."/>
            <person name="Nakagawa S."/>
        </authorList>
    </citation>
    <scope>NUCLEOTIDE SEQUENCE [LARGE SCALE GENOMIC DNA]</scope>
    <source>
        <strain evidence="14 15">S502</strain>
    </source>
</reference>
<dbReference type="PANTHER" id="PTHR10515">
    <property type="entry name" value="THYMIDINE PHOSPHORYLASE"/>
    <property type="match status" value="1"/>
</dbReference>
<evidence type="ECO:0000256" key="11">
    <source>
        <dbReference type="ARBA" id="ARBA00048453"/>
    </source>
</evidence>
<comment type="catalytic activity">
    <reaction evidence="11">
        <text>uridine + phosphate = alpha-D-ribose 1-phosphate + uracil</text>
        <dbReference type="Rhea" id="RHEA:24388"/>
        <dbReference type="ChEBI" id="CHEBI:16704"/>
        <dbReference type="ChEBI" id="CHEBI:17568"/>
        <dbReference type="ChEBI" id="CHEBI:43474"/>
        <dbReference type="ChEBI" id="CHEBI:57720"/>
        <dbReference type="EC" id="2.4.2.2"/>
    </reaction>
</comment>
<dbReference type="FunFam" id="1.20.970.10:FF:000002">
    <property type="entry name" value="Pyrimidine-nucleoside phosphorylase"/>
    <property type="match status" value="1"/>
</dbReference>
<dbReference type="GO" id="GO:0006206">
    <property type="term" value="P:pyrimidine nucleobase metabolic process"/>
    <property type="evidence" value="ECO:0007669"/>
    <property type="project" value="InterPro"/>
</dbReference>
<dbReference type="GO" id="GO:0005829">
    <property type="term" value="C:cytosol"/>
    <property type="evidence" value="ECO:0007669"/>
    <property type="project" value="TreeGrafter"/>
</dbReference>
<dbReference type="EMBL" id="AP028654">
    <property type="protein sequence ID" value="BEP29009.1"/>
    <property type="molecule type" value="Genomic_DNA"/>
</dbReference>
<dbReference type="PROSITE" id="PS00189">
    <property type="entry name" value="LIPOYL"/>
    <property type="match status" value="1"/>
</dbReference>
<dbReference type="FunFam" id="3.40.1030.10:FF:000003">
    <property type="entry name" value="Pyrimidine-nucleoside phosphorylase"/>
    <property type="match status" value="1"/>
</dbReference>
<dbReference type="Gene3D" id="3.40.1030.10">
    <property type="entry name" value="Nucleoside phosphorylase/phosphoribosyltransferase catalytic domain"/>
    <property type="match status" value="1"/>
</dbReference>
<dbReference type="GO" id="GO:0009032">
    <property type="term" value="F:thymidine phosphorylase activity"/>
    <property type="evidence" value="ECO:0007669"/>
    <property type="project" value="TreeGrafter"/>
</dbReference>
<dbReference type="AlphaFoldDB" id="A0AAU9ELS9"/>
<evidence type="ECO:0000256" key="10">
    <source>
        <dbReference type="ARBA" id="ARBA00022723"/>
    </source>
</evidence>
<dbReference type="PIRSF" id="PIRSF000478">
    <property type="entry name" value="TP_PyNP"/>
    <property type="match status" value="1"/>
</dbReference>
<evidence type="ECO:0000256" key="8">
    <source>
        <dbReference type="ARBA" id="ARBA00022676"/>
    </source>
</evidence>
<accession>A0AAU9ELS9</accession>
<dbReference type="NCBIfam" id="TIGR02644">
    <property type="entry name" value="Y_phosphoryl"/>
    <property type="match status" value="1"/>
</dbReference>
<dbReference type="Pfam" id="PF07831">
    <property type="entry name" value="PYNP_C"/>
    <property type="match status" value="1"/>
</dbReference>
<dbReference type="InterPro" id="IPR017872">
    <property type="entry name" value="Pyrmidine_PPase_CS"/>
</dbReference>
<dbReference type="Pfam" id="PF02885">
    <property type="entry name" value="Glycos_trans_3N"/>
    <property type="match status" value="1"/>
</dbReference>
<dbReference type="GO" id="GO:0006213">
    <property type="term" value="P:pyrimidine nucleoside metabolic process"/>
    <property type="evidence" value="ECO:0007669"/>
    <property type="project" value="InterPro"/>
</dbReference>
<comment type="similarity">
    <text evidence="4">Belongs to the thymidine/pyrimidine-nucleoside phosphorylase family.</text>
</comment>
<dbReference type="NCBIfam" id="NF004490">
    <property type="entry name" value="PRK05820.1"/>
    <property type="match status" value="1"/>
</dbReference>
<dbReference type="InterPro" id="IPR000312">
    <property type="entry name" value="Glycosyl_Trfase_fam3"/>
</dbReference>
<dbReference type="InterPro" id="IPR013102">
    <property type="entry name" value="PYNP_C"/>
</dbReference>
<feature type="domain" description="Pyrimidine nucleoside phosphorylase C-terminal" evidence="13">
    <location>
        <begin position="345"/>
        <end position="419"/>
    </location>
</feature>
<evidence type="ECO:0000256" key="3">
    <source>
        <dbReference type="ARBA" id="ARBA00003877"/>
    </source>
</evidence>
<evidence type="ECO:0000313" key="14">
    <source>
        <dbReference type="EMBL" id="BEP29009.1"/>
    </source>
</evidence>
<evidence type="ECO:0000256" key="7">
    <source>
        <dbReference type="ARBA" id="ARBA00014680"/>
    </source>
</evidence>
<dbReference type="RefSeq" id="WP_338537303.1">
    <property type="nucleotide sequence ID" value="NZ_AP028654.1"/>
</dbReference>
<evidence type="ECO:0000256" key="4">
    <source>
        <dbReference type="ARBA" id="ARBA00006915"/>
    </source>
</evidence>
<dbReference type="InterPro" id="IPR017459">
    <property type="entry name" value="Glycosyl_Trfase_fam3_N_dom"/>
</dbReference>
<gene>
    <name evidence="14" type="ORF">HLPR_13400</name>
</gene>
<dbReference type="GO" id="GO:0004645">
    <property type="term" value="F:1,4-alpha-oligoglucan phosphorylase activity"/>
    <property type="evidence" value="ECO:0007669"/>
    <property type="project" value="InterPro"/>
</dbReference>
<comment type="cofactor">
    <cofactor evidence="2">
        <name>K(+)</name>
        <dbReference type="ChEBI" id="CHEBI:29103"/>
    </cofactor>
</comment>
<dbReference type="KEGG" id="hprf:HLPR_13400"/>
<dbReference type="NCBIfam" id="NF004747">
    <property type="entry name" value="PRK06078.1"/>
    <property type="match status" value="1"/>
</dbReference>
<dbReference type="Gene3D" id="3.90.1170.30">
    <property type="entry name" value="Pyrimidine nucleoside phosphorylase-like, C-terminal domain"/>
    <property type="match status" value="1"/>
</dbReference>
<protein>
    <recommendedName>
        <fullName evidence="7">Pyrimidine-nucleoside phosphorylase</fullName>
        <ecNumber evidence="6">2.4.2.2</ecNumber>
    </recommendedName>
</protein>
<evidence type="ECO:0000256" key="5">
    <source>
        <dbReference type="ARBA" id="ARBA00011738"/>
    </source>
</evidence>
<dbReference type="Proteomes" id="UP001321786">
    <property type="component" value="Chromosome"/>
</dbReference>
<evidence type="ECO:0000259" key="13">
    <source>
        <dbReference type="SMART" id="SM00941"/>
    </source>
</evidence>
<dbReference type="Pfam" id="PF00591">
    <property type="entry name" value="Glycos_transf_3"/>
    <property type="match status" value="1"/>
</dbReference>
<comment type="subunit">
    <text evidence="5">Homodimer.</text>
</comment>
<dbReference type="SUPFAM" id="SSF47648">
    <property type="entry name" value="Nucleoside phosphorylase/phosphoribosyltransferase N-terminal domain"/>
    <property type="match status" value="1"/>
</dbReference>
<dbReference type="EC" id="2.4.2.2" evidence="6"/>
<dbReference type="Gene3D" id="1.20.970.10">
    <property type="entry name" value="Transferase, Pyrimidine Nucleoside Phosphorylase, Chain C"/>
    <property type="match status" value="1"/>
</dbReference>
<dbReference type="PROSITE" id="PS00647">
    <property type="entry name" value="THYMID_PHOSPHORYLASE"/>
    <property type="match status" value="1"/>
</dbReference>
<keyword evidence="8" id="KW-0328">Glycosyltransferase</keyword>
<dbReference type="InterPro" id="IPR036566">
    <property type="entry name" value="PYNP-like_C_sf"/>
</dbReference>
<comment type="catalytic activity">
    <reaction evidence="12">
        <text>thymidine + phosphate = 2-deoxy-alpha-D-ribose 1-phosphate + thymine</text>
        <dbReference type="Rhea" id="RHEA:16037"/>
        <dbReference type="ChEBI" id="CHEBI:17748"/>
        <dbReference type="ChEBI" id="CHEBI:17821"/>
        <dbReference type="ChEBI" id="CHEBI:43474"/>
        <dbReference type="ChEBI" id="CHEBI:57259"/>
        <dbReference type="EC" id="2.4.2.2"/>
    </reaction>
</comment>
<evidence type="ECO:0000256" key="1">
    <source>
        <dbReference type="ARBA" id="ARBA00001066"/>
    </source>
</evidence>